<protein>
    <submittedName>
        <fullName evidence="1">Propionate CoA-transferase</fullName>
    </submittedName>
</protein>
<proteinExistence type="predicted"/>
<dbReference type="EMBL" id="AUZX01014011">
    <property type="protein sequence ID" value="EQD33519.1"/>
    <property type="molecule type" value="Genomic_DNA"/>
</dbReference>
<dbReference type="PANTHER" id="PTHR43293">
    <property type="entry name" value="ACETATE COA-TRANSFERASE YDIF"/>
    <property type="match status" value="1"/>
</dbReference>
<dbReference type="InterPro" id="IPR037171">
    <property type="entry name" value="NagB/RpiA_transferase-like"/>
</dbReference>
<accession>T0ZXW6</accession>
<organism evidence="1">
    <name type="scientific">mine drainage metagenome</name>
    <dbReference type="NCBI Taxonomy" id="410659"/>
    <lineage>
        <taxon>unclassified sequences</taxon>
        <taxon>metagenomes</taxon>
        <taxon>ecological metagenomes</taxon>
    </lineage>
</organism>
<reference evidence="1" key="2">
    <citation type="journal article" date="2014" name="ISME J.">
        <title>Microbial stratification in low pH oxic and suboxic macroscopic growths along an acid mine drainage.</title>
        <authorList>
            <person name="Mendez-Garcia C."/>
            <person name="Mesa V."/>
            <person name="Sprenger R.R."/>
            <person name="Richter M."/>
            <person name="Diez M.S."/>
            <person name="Solano J."/>
            <person name="Bargiela R."/>
            <person name="Golyshina O.V."/>
            <person name="Manteca A."/>
            <person name="Ramos J.L."/>
            <person name="Gallego J.R."/>
            <person name="Llorente I."/>
            <person name="Martins Dos Santos V.A."/>
            <person name="Jensen O.N."/>
            <person name="Pelaez A.I."/>
            <person name="Sanchez J."/>
            <person name="Ferrer M."/>
        </authorList>
    </citation>
    <scope>NUCLEOTIDE SEQUENCE</scope>
</reference>
<dbReference type="PANTHER" id="PTHR43293:SF1">
    <property type="entry name" value="ACETATE COA-TRANSFERASE YDIF"/>
    <property type="match status" value="1"/>
</dbReference>
<feature type="non-terminal residue" evidence="1">
    <location>
        <position position="1"/>
    </location>
</feature>
<comment type="caution">
    <text evidence="1">The sequence shown here is derived from an EMBL/GenBank/DDBJ whole genome shotgun (WGS) entry which is preliminary data.</text>
</comment>
<evidence type="ECO:0000313" key="1">
    <source>
        <dbReference type="EMBL" id="EQD33519.1"/>
    </source>
</evidence>
<dbReference type="Gene3D" id="3.40.1080.10">
    <property type="entry name" value="Glutaconate Coenzyme A-transferase"/>
    <property type="match status" value="1"/>
</dbReference>
<sequence>FAPLTFRDVIIRRTAQEVSNVIAEKKSPIIVNFGVGIPAEVPALLSDEGLHDYIYSTVEAGPWGGVPLRGANFGLSMGPFAIIPLPDQFTLYEGGMIDLAVLGFMEIDHTGSVNPSTLKDKITGPGGFPVIVSGSPRIIFSGAFTSGKPEIEVTMKGINIRKDGGKKFVKDAYKILFSTKNTDAKKKEVIYITERAVFKLNSGSVILTETAPGIDIEKDIMDMMEFRPKISESLTEMDRAIFRSWKLGLSRKIPRHSSRLG</sequence>
<keyword evidence="1" id="KW-0808">Transferase</keyword>
<name>T0ZXW6_9ZZZZ</name>
<dbReference type="AlphaFoldDB" id="T0ZXW6"/>
<reference evidence="1" key="1">
    <citation type="submission" date="2013-08" db="EMBL/GenBank/DDBJ databases">
        <authorList>
            <person name="Mendez C."/>
            <person name="Richter M."/>
            <person name="Ferrer M."/>
            <person name="Sanchez J."/>
        </authorList>
    </citation>
    <scope>NUCLEOTIDE SEQUENCE</scope>
</reference>
<dbReference type="SUPFAM" id="SSF100950">
    <property type="entry name" value="NagB/RpiA/CoA transferase-like"/>
    <property type="match status" value="1"/>
</dbReference>
<gene>
    <name evidence="1" type="ORF">B1A_18992</name>
</gene>
<dbReference type="GO" id="GO:0016740">
    <property type="term" value="F:transferase activity"/>
    <property type="evidence" value="ECO:0007669"/>
    <property type="project" value="UniProtKB-KW"/>
</dbReference>